<dbReference type="EMBL" id="JU980652">
    <property type="protein sequence ID" value="AFJ69715.1"/>
    <property type="molecule type" value="mRNA"/>
</dbReference>
<evidence type="ECO:0000256" key="1">
    <source>
        <dbReference type="ARBA" id="ARBA00010884"/>
    </source>
</evidence>
<dbReference type="PANTHER" id="PTHR10794:SF93">
    <property type="entry name" value="SERINE AMINOPEPTIDASE S33 DOMAIN-CONTAINING PROTEIN"/>
    <property type="match status" value="1"/>
</dbReference>
<protein>
    <submittedName>
        <fullName evidence="4">Alpha beta hydrolase</fullName>
    </submittedName>
</protein>
<dbReference type="InterPro" id="IPR050960">
    <property type="entry name" value="AB_hydrolase_4_sf"/>
</dbReference>
<dbReference type="InterPro" id="IPR029058">
    <property type="entry name" value="AB_hydrolase_fold"/>
</dbReference>
<feature type="active site" description="Charge relay system" evidence="2">
    <location>
        <position position="245"/>
    </location>
</feature>
<feature type="domain" description="Serine aminopeptidase S33" evidence="3">
    <location>
        <begin position="37"/>
        <end position="177"/>
    </location>
</feature>
<gene>
    <name evidence="4" type="ORF">NGATSA_3044700</name>
</gene>
<sequence length="289" mass="32551">MPSARYPLRRELVTLRDQQQIYLHWYRFSPTASSPPTPRAVTLLLHGVTGNTYDHYELAERLAGAGILAVGFDRRGHGGLRLQRPRFNTTGDQEDLKEVIDIVRGRHSSLPLFAVGYSAGSSLLGRYLGEQGDDSHIDGAVLVSPGFDMEEAILMGHLHPLADYYLTQVAKNLFLEGLGTDVPLSKRQDLAVRRLKSSRSMREFHAELHPFSGHESAEEYFKANNPAPLLKDIARPTLFINSHDDMMFPKELIRQWTWLADANENIAMVQTRWGGHCCFYEGPLSLQPV</sequence>
<dbReference type="GO" id="GO:0034338">
    <property type="term" value="F:short-chain carboxylesterase activity"/>
    <property type="evidence" value="ECO:0007669"/>
    <property type="project" value="TreeGrafter"/>
</dbReference>
<feature type="active site" description="Charge relay system" evidence="2">
    <location>
        <position position="276"/>
    </location>
</feature>
<dbReference type="SUPFAM" id="SSF53474">
    <property type="entry name" value="alpha/beta-Hydrolases"/>
    <property type="match status" value="1"/>
</dbReference>
<dbReference type="PANTHER" id="PTHR10794">
    <property type="entry name" value="ABHYDROLASE DOMAIN-CONTAINING PROTEIN"/>
    <property type="match status" value="1"/>
</dbReference>
<evidence type="ECO:0000256" key="2">
    <source>
        <dbReference type="PIRSR" id="PIRSR005211-1"/>
    </source>
</evidence>
<dbReference type="InterPro" id="IPR012020">
    <property type="entry name" value="ABHD4"/>
</dbReference>
<dbReference type="InterPro" id="IPR022742">
    <property type="entry name" value="Hydrolase_4"/>
</dbReference>
<dbReference type="PIRSF" id="PIRSF005211">
    <property type="entry name" value="Ab_hydro_YheT"/>
    <property type="match status" value="1"/>
</dbReference>
<evidence type="ECO:0000313" key="4">
    <source>
        <dbReference type="EMBL" id="AFJ69715.1"/>
    </source>
</evidence>
<dbReference type="AlphaFoldDB" id="I2CS32"/>
<evidence type="ECO:0000259" key="3">
    <source>
        <dbReference type="Pfam" id="PF12146"/>
    </source>
</evidence>
<keyword evidence="4" id="KW-0378">Hydrolase</keyword>
<dbReference type="Pfam" id="PF12146">
    <property type="entry name" value="Hydrolase_4"/>
    <property type="match status" value="1"/>
</dbReference>
<comment type="similarity">
    <text evidence="1">Belongs to the AB hydrolase superfamily. AB hydrolase 4 family.</text>
</comment>
<dbReference type="GO" id="GO:0047372">
    <property type="term" value="F:monoacylglycerol lipase activity"/>
    <property type="evidence" value="ECO:0007669"/>
    <property type="project" value="TreeGrafter"/>
</dbReference>
<proteinExistence type="evidence at transcript level"/>
<name>I2CS32_NANGC</name>
<feature type="non-terminal residue" evidence="4">
    <location>
        <position position="289"/>
    </location>
</feature>
<feature type="active site" description="Charge relay system" evidence="2">
    <location>
        <position position="118"/>
    </location>
</feature>
<accession>I2CS32</accession>
<reference evidence="4" key="2">
    <citation type="journal article" date="2012" name="Nat. Commun.">
        <title>Draft genome sequence and genetic transformation of the oleaginous alga Nannochloropis gaditana.</title>
        <authorList>
            <person name="Radakovits R."/>
            <person name="Jinkerson R.E."/>
            <person name="Fuerstenberg S.I."/>
            <person name="Tae H."/>
            <person name="Settlage R.E."/>
            <person name="Boore J.L."/>
            <person name="Posewitz M.C."/>
        </authorList>
    </citation>
    <scope>NUCLEOTIDE SEQUENCE</scope>
    <source>
        <strain evidence="4">CCMP526</strain>
    </source>
</reference>
<organism evidence="4">
    <name type="scientific">Nannochloropsis gaditana (strain CCMP526)</name>
    <name type="common">Green microalga</name>
    <name type="synonym">Microchloropsis gaditana</name>
    <dbReference type="NCBI Taxonomy" id="1093141"/>
    <lineage>
        <taxon>Eukaryota</taxon>
        <taxon>Sar</taxon>
        <taxon>Stramenopiles</taxon>
        <taxon>Ochrophyta</taxon>
        <taxon>Eustigmatophyceae</taxon>
        <taxon>Eustigmatales</taxon>
        <taxon>Monodopsidaceae</taxon>
        <taxon>Nannochloropsis</taxon>
    </lineage>
</organism>
<reference evidence="4" key="1">
    <citation type="journal article" date="2012" name="Bioengineered">
        <title>Additional insights into the genome of the oleaginous model alga Nannochloropsis gaditana.</title>
        <authorList>
            <person name="Jinkerson R.E."/>
            <person name="Radakovits R."/>
            <person name="Posewitz M.C."/>
        </authorList>
    </citation>
    <scope>NUCLEOTIDE SEQUENCE</scope>
    <source>
        <strain evidence="4">CCMP526</strain>
    </source>
</reference>
<dbReference type="Gene3D" id="3.40.50.1820">
    <property type="entry name" value="alpha/beta hydrolase"/>
    <property type="match status" value="1"/>
</dbReference>